<dbReference type="InterPro" id="IPR032867">
    <property type="entry name" value="DYW_dom"/>
</dbReference>
<dbReference type="AlphaFoldDB" id="A0A2U1MPU4"/>
<reference evidence="8 9" key="1">
    <citation type="journal article" date="2018" name="Mol. Plant">
        <title>The genome of Artemisia annua provides insight into the evolution of Asteraceae family and artemisinin biosynthesis.</title>
        <authorList>
            <person name="Shen Q."/>
            <person name="Zhang L."/>
            <person name="Liao Z."/>
            <person name="Wang S."/>
            <person name="Yan T."/>
            <person name="Shi P."/>
            <person name="Liu M."/>
            <person name="Fu X."/>
            <person name="Pan Q."/>
            <person name="Wang Y."/>
            <person name="Lv Z."/>
            <person name="Lu X."/>
            <person name="Zhang F."/>
            <person name="Jiang W."/>
            <person name="Ma Y."/>
            <person name="Chen M."/>
            <person name="Hao X."/>
            <person name="Li L."/>
            <person name="Tang Y."/>
            <person name="Lv G."/>
            <person name="Zhou Y."/>
            <person name="Sun X."/>
            <person name="Brodelius P.E."/>
            <person name="Rose J.K.C."/>
            <person name="Tang K."/>
        </authorList>
    </citation>
    <scope>NUCLEOTIDE SEQUENCE [LARGE SCALE GENOMIC DNA]</scope>
    <source>
        <strain evidence="9">cv. Huhao1</strain>
        <tissue evidence="8">Leaf</tissue>
    </source>
</reference>
<dbReference type="GO" id="GO:0003723">
    <property type="term" value="F:RNA binding"/>
    <property type="evidence" value="ECO:0007669"/>
    <property type="project" value="InterPro"/>
</dbReference>
<dbReference type="Pfam" id="PF23950">
    <property type="entry name" value="MLLE_2"/>
    <property type="match status" value="1"/>
</dbReference>
<evidence type="ECO:0000259" key="5">
    <source>
        <dbReference type="Pfam" id="PF12776"/>
    </source>
</evidence>
<dbReference type="Pfam" id="PF12776">
    <property type="entry name" value="Myb_DNA-bind_3"/>
    <property type="match status" value="1"/>
</dbReference>
<name>A0A2U1MPU4_ARTAN</name>
<protein>
    <submittedName>
        <fullName evidence="8">Pentatricopeptide repeat-containing protein</fullName>
    </submittedName>
</protein>
<dbReference type="InterPro" id="IPR046848">
    <property type="entry name" value="E_motif"/>
</dbReference>
<dbReference type="InterPro" id="IPR011990">
    <property type="entry name" value="TPR-like_helical_dom_sf"/>
</dbReference>
<feature type="repeat" description="PPR" evidence="3">
    <location>
        <begin position="615"/>
        <end position="645"/>
    </location>
</feature>
<evidence type="ECO:0000259" key="6">
    <source>
        <dbReference type="Pfam" id="PF14432"/>
    </source>
</evidence>
<evidence type="ECO:0000313" key="8">
    <source>
        <dbReference type="EMBL" id="PWA63283.1"/>
    </source>
</evidence>
<feature type="repeat" description="PPR" evidence="3">
    <location>
        <begin position="543"/>
        <end position="577"/>
    </location>
</feature>
<feature type="domain" description="DYW" evidence="6">
    <location>
        <begin position="862"/>
        <end position="952"/>
    </location>
</feature>
<dbReference type="Pfam" id="PF14432">
    <property type="entry name" value="DYW_deaminase"/>
    <property type="match status" value="1"/>
</dbReference>
<dbReference type="EMBL" id="PKPP01004672">
    <property type="protein sequence ID" value="PWA63283.1"/>
    <property type="molecule type" value="Genomic_DNA"/>
</dbReference>
<dbReference type="Pfam" id="PF13041">
    <property type="entry name" value="PPR_2"/>
    <property type="match status" value="3"/>
</dbReference>
<dbReference type="InterPro" id="IPR002885">
    <property type="entry name" value="PPR_rpt"/>
</dbReference>
<accession>A0A2U1MPU4</accession>
<gene>
    <name evidence="8" type="ORF">CTI12_AA354130</name>
</gene>
<feature type="repeat" description="PPR" evidence="3">
    <location>
        <begin position="481"/>
        <end position="515"/>
    </location>
</feature>
<evidence type="ECO:0000256" key="2">
    <source>
        <dbReference type="ARBA" id="ARBA00022737"/>
    </source>
</evidence>
<dbReference type="Pfam" id="PF20431">
    <property type="entry name" value="E_motif"/>
    <property type="match status" value="1"/>
</dbReference>
<keyword evidence="9" id="KW-1185">Reference proteome</keyword>
<dbReference type="InterPro" id="IPR046849">
    <property type="entry name" value="E2_motif"/>
</dbReference>
<dbReference type="OrthoDB" id="185373at2759"/>
<dbReference type="GO" id="GO:0008270">
    <property type="term" value="F:zinc ion binding"/>
    <property type="evidence" value="ECO:0007669"/>
    <property type="project" value="InterPro"/>
</dbReference>
<evidence type="ECO:0000259" key="7">
    <source>
        <dbReference type="Pfam" id="PF23950"/>
    </source>
</evidence>
<dbReference type="InterPro" id="IPR024752">
    <property type="entry name" value="Myb/SANT-like_dom"/>
</dbReference>
<feature type="domain" description="MLLE-like" evidence="7">
    <location>
        <begin position="340"/>
        <end position="386"/>
    </location>
</feature>
<dbReference type="PANTHER" id="PTHR47926:SF523">
    <property type="entry name" value="DYW DOMAIN-CONTAINING PROTEIN"/>
    <property type="match status" value="1"/>
</dbReference>
<dbReference type="FunFam" id="1.25.40.10:FF:000348">
    <property type="entry name" value="Pentatricopeptide repeat-containing protein chloroplastic"/>
    <property type="match status" value="1"/>
</dbReference>
<dbReference type="Pfam" id="PF01535">
    <property type="entry name" value="PPR"/>
    <property type="match status" value="3"/>
</dbReference>
<dbReference type="InterPro" id="IPR046960">
    <property type="entry name" value="PPR_At4g14850-like_plant"/>
</dbReference>
<keyword evidence="2" id="KW-0677">Repeat</keyword>
<feature type="repeat" description="PPR" evidence="3">
    <location>
        <begin position="406"/>
        <end position="441"/>
    </location>
</feature>
<evidence type="ECO:0000313" key="9">
    <source>
        <dbReference type="Proteomes" id="UP000245207"/>
    </source>
</evidence>
<evidence type="ECO:0000256" key="4">
    <source>
        <dbReference type="SAM" id="MobiDB-lite"/>
    </source>
</evidence>
<feature type="compositionally biased region" description="Polar residues" evidence="4">
    <location>
        <begin position="26"/>
        <end position="38"/>
    </location>
</feature>
<dbReference type="FunFam" id="1.25.40.10:FF:000090">
    <property type="entry name" value="Pentatricopeptide repeat-containing protein, chloroplastic"/>
    <property type="match status" value="1"/>
</dbReference>
<dbReference type="InterPro" id="IPR056623">
    <property type="entry name" value="MLLE_2"/>
</dbReference>
<dbReference type="Pfam" id="PF20430">
    <property type="entry name" value="Eplus_motif"/>
    <property type="match status" value="1"/>
</dbReference>
<comment type="caution">
    <text evidence="8">The sequence shown here is derived from an EMBL/GenBank/DDBJ whole genome shotgun (WGS) entry which is preliminary data.</text>
</comment>
<dbReference type="GO" id="GO:0009451">
    <property type="term" value="P:RNA modification"/>
    <property type="evidence" value="ECO:0007669"/>
    <property type="project" value="InterPro"/>
</dbReference>
<feature type="region of interest" description="Disordered" evidence="4">
    <location>
        <begin position="1"/>
        <end position="53"/>
    </location>
</feature>
<dbReference type="PANTHER" id="PTHR47926">
    <property type="entry name" value="PENTATRICOPEPTIDE REPEAT-CONTAINING PROTEIN"/>
    <property type="match status" value="1"/>
</dbReference>
<dbReference type="Gene3D" id="1.25.40.10">
    <property type="entry name" value="Tetratricopeptide repeat domain"/>
    <property type="match status" value="4"/>
</dbReference>
<feature type="compositionally biased region" description="Polar residues" evidence="4">
    <location>
        <begin position="1"/>
        <end position="18"/>
    </location>
</feature>
<organism evidence="8 9">
    <name type="scientific">Artemisia annua</name>
    <name type="common">Sweet wormwood</name>
    <dbReference type="NCBI Taxonomy" id="35608"/>
    <lineage>
        <taxon>Eukaryota</taxon>
        <taxon>Viridiplantae</taxon>
        <taxon>Streptophyta</taxon>
        <taxon>Embryophyta</taxon>
        <taxon>Tracheophyta</taxon>
        <taxon>Spermatophyta</taxon>
        <taxon>Magnoliopsida</taxon>
        <taxon>eudicotyledons</taxon>
        <taxon>Gunneridae</taxon>
        <taxon>Pentapetalae</taxon>
        <taxon>asterids</taxon>
        <taxon>campanulids</taxon>
        <taxon>Asterales</taxon>
        <taxon>Asteraceae</taxon>
        <taxon>Asteroideae</taxon>
        <taxon>Anthemideae</taxon>
        <taxon>Artemisiinae</taxon>
        <taxon>Artemisia</taxon>
    </lineage>
</organism>
<feature type="domain" description="Myb/SANT-like" evidence="5">
    <location>
        <begin position="81"/>
        <end position="178"/>
    </location>
</feature>
<proteinExistence type="inferred from homology"/>
<evidence type="ECO:0000256" key="1">
    <source>
        <dbReference type="ARBA" id="ARBA00006643"/>
    </source>
</evidence>
<dbReference type="PROSITE" id="PS51375">
    <property type="entry name" value="PPR"/>
    <property type="match status" value="5"/>
</dbReference>
<sequence>MARTSHPSPSYETPAITNPSPPYQFTPMTFPSSSNQFAPMTHPSLAHQPAPSTPINESGPIVHPSPTYQATPTPAIRQKCYWEESETQLLIEVLQEMACDPSWKTDNGFRSNYMAEVQRRILVKRPTFSKKVSPHIESKVKCLKTKFHAINDMLKYSGCQWNDVDKKIACEREWYVKYCENHKEANGLWDFPFPYFNQLELVYGRDRATGTVAEGFKDAIHNMENEQNGESGGDNVGEFHISLSDDEGTDVQYMSQTTSNFTNAANMARKQKSTSNGNKGAKKKRKRDIESQLEGINHSFQMFVQGFNANFGTMANAVANVMTDDNNHKKAKSEQLKDVLDELEKLDISSGDVLQAAEIFAANKDKLELFLNLSQKLRVSYVLKLTSLSSIDPYPFNIFNQVKNPNPFLYTSIIRGYVKEDNGFVKAVDVYKCMRRNGVGPVSFTFTALLKGCDHEVYGGCLGVQIHGVVMRVGGFGFGLDVYVGNGLIDFYVRCGELRDARKVFDEMCVRDLISWTTLIVAYVRIGDMGEAGVLFEGLGVKDMVAWTAMVMGFAQNGKPREALEWFDKMVEAGVEMDEVTLACVISACGQLGATKYAKWIRGVADKARFGPVDNVVIGSALIDMYAKCGCIEEARNVFDTMREKNVYSYSSLILGYAMHGCAKEAIGLFERMMKTDIKPNKVTFLGVLSACSHAGLVEQGRKFFAAMEKDYGVPRVADHYTCMVDLLGRAGLVEEAYDVIKTMPISPHAGVWGALLGACRVYGNPDIAEIAATHLFELEPNAIGNYILLSNTYASARKWNDVSRIRALYRSKGIKKNPASSWVEGAKGAIHEFFAGDMTHPRTSEIKKELEDLLCKLMLDGYSPVLSSVPYDVSDDEKKRILSGHSEKLALAYGLLADCGTIRITKNVRICEDCHVVMCGASKITGREIIVRDNMRFHHFRDGVCSCNNFW</sequence>
<dbReference type="NCBIfam" id="TIGR00756">
    <property type="entry name" value="PPR"/>
    <property type="match status" value="4"/>
</dbReference>
<feature type="region of interest" description="Disordered" evidence="4">
    <location>
        <begin position="267"/>
        <end position="289"/>
    </location>
</feature>
<evidence type="ECO:0000256" key="3">
    <source>
        <dbReference type="PROSITE-ProRule" id="PRU00708"/>
    </source>
</evidence>
<dbReference type="Proteomes" id="UP000245207">
    <property type="component" value="Unassembled WGS sequence"/>
</dbReference>
<comment type="similarity">
    <text evidence="1">Belongs to the PPR family. PCMP-H subfamily.</text>
</comment>
<feature type="repeat" description="PPR" evidence="3">
    <location>
        <begin position="646"/>
        <end position="680"/>
    </location>
</feature>